<dbReference type="Gramene" id="TVU06780">
    <property type="protein sequence ID" value="TVU06780"/>
    <property type="gene ID" value="EJB05_46813"/>
</dbReference>
<organism evidence="2 4">
    <name type="scientific">Eragrostis curvula</name>
    <name type="common">weeping love grass</name>
    <dbReference type="NCBI Taxonomy" id="38414"/>
    <lineage>
        <taxon>Eukaryota</taxon>
        <taxon>Viridiplantae</taxon>
        <taxon>Streptophyta</taxon>
        <taxon>Embryophyta</taxon>
        <taxon>Tracheophyta</taxon>
        <taxon>Spermatophyta</taxon>
        <taxon>Magnoliopsida</taxon>
        <taxon>Liliopsida</taxon>
        <taxon>Poales</taxon>
        <taxon>Poaceae</taxon>
        <taxon>PACMAD clade</taxon>
        <taxon>Chloridoideae</taxon>
        <taxon>Eragrostideae</taxon>
        <taxon>Eragrostidinae</taxon>
        <taxon>Eragrostis</taxon>
    </lineage>
</organism>
<evidence type="ECO:0000313" key="3">
    <source>
        <dbReference type="EMBL" id="TVU06781.1"/>
    </source>
</evidence>
<feature type="compositionally biased region" description="Basic residues" evidence="1">
    <location>
        <begin position="76"/>
        <end position="85"/>
    </location>
</feature>
<sequence>MRNRGNQQSASPLPSLFVPRLPQSAAWSPRTPAPLQFDHTAPSNKTKPQLLSLLPDPRTLRHFPRSLRLHSSQTHPRSHHGRHYLKLVAPPRPSTTAQARPRRSFSVTFSSSSPSTSTSPSTTSHGIEFSSSTTYAAQRRLFPAIPRRRVEPAVASPPFAADSPSLQIRLLVSSSSR</sequence>
<feature type="region of interest" description="Disordered" evidence="1">
    <location>
        <begin position="1"/>
        <end position="57"/>
    </location>
</feature>
<feature type="non-terminal residue" evidence="2">
    <location>
        <position position="1"/>
    </location>
</feature>
<dbReference type="Gramene" id="TVU06781">
    <property type="protein sequence ID" value="TVU06781"/>
    <property type="gene ID" value="EJB05_46814"/>
</dbReference>
<feature type="compositionally biased region" description="Polar residues" evidence="1">
    <location>
        <begin position="1"/>
        <end position="12"/>
    </location>
</feature>
<dbReference type="Proteomes" id="UP000324897">
    <property type="component" value="Unassembled WGS sequence"/>
</dbReference>
<dbReference type="EMBL" id="RWGY01000045">
    <property type="protein sequence ID" value="TVU06780.1"/>
    <property type="molecule type" value="Genomic_DNA"/>
</dbReference>
<comment type="caution">
    <text evidence="2">The sequence shown here is derived from an EMBL/GenBank/DDBJ whole genome shotgun (WGS) entry which is preliminary data.</text>
</comment>
<gene>
    <name evidence="2" type="ORF">EJB05_46813</name>
    <name evidence="3" type="ORF">EJB05_46814</name>
</gene>
<keyword evidence="4" id="KW-1185">Reference proteome</keyword>
<evidence type="ECO:0000256" key="1">
    <source>
        <dbReference type="SAM" id="MobiDB-lite"/>
    </source>
</evidence>
<evidence type="ECO:0000313" key="2">
    <source>
        <dbReference type="EMBL" id="TVU06780.1"/>
    </source>
</evidence>
<reference evidence="2 4" key="1">
    <citation type="journal article" date="2019" name="Sci. Rep.">
        <title>A high-quality genome of Eragrostis curvula grass provides insights into Poaceae evolution and supports new strategies to enhance forage quality.</title>
        <authorList>
            <person name="Carballo J."/>
            <person name="Santos B.A.C.M."/>
            <person name="Zappacosta D."/>
            <person name="Garbus I."/>
            <person name="Selva J.P."/>
            <person name="Gallo C.A."/>
            <person name="Diaz A."/>
            <person name="Albertini E."/>
            <person name="Caccamo M."/>
            <person name="Echenique V."/>
        </authorList>
    </citation>
    <scope>NUCLEOTIDE SEQUENCE [LARGE SCALE GENOMIC DNA]</scope>
    <source>
        <strain evidence="4">cv. Victoria</strain>
        <tissue evidence="2">Leaf</tissue>
    </source>
</reference>
<accession>A0A5J9T5W1</accession>
<evidence type="ECO:0000313" key="4">
    <source>
        <dbReference type="Proteomes" id="UP000324897"/>
    </source>
</evidence>
<dbReference type="AlphaFoldDB" id="A0A5J9T5W1"/>
<name>A0A5J9T5W1_9POAL</name>
<feature type="compositionally biased region" description="Low complexity" evidence="1">
    <location>
        <begin position="104"/>
        <end position="124"/>
    </location>
</feature>
<proteinExistence type="predicted"/>
<feature type="region of interest" description="Disordered" evidence="1">
    <location>
        <begin position="69"/>
        <end position="132"/>
    </location>
</feature>
<dbReference type="EMBL" id="RWGY01000045">
    <property type="protein sequence ID" value="TVU06781.1"/>
    <property type="molecule type" value="Genomic_DNA"/>
</dbReference>
<protein>
    <submittedName>
        <fullName evidence="2">Uncharacterized protein</fullName>
    </submittedName>
</protein>